<keyword evidence="14" id="KW-1185">Reference proteome</keyword>
<keyword evidence="3 11" id="KW-0732">Signal</keyword>
<dbReference type="Pfam" id="PF00026">
    <property type="entry name" value="Asp"/>
    <property type="match status" value="1"/>
</dbReference>
<dbReference type="AlphaFoldDB" id="A0A1V9YLL5"/>
<dbReference type="STRING" id="1202772.A0A1V9YLL5"/>
<dbReference type="InterPro" id="IPR001461">
    <property type="entry name" value="Aspartic_peptidase_A1"/>
</dbReference>
<feature type="active site" evidence="7">
    <location>
        <position position="62"/>
    </location>
</feature>
<dbReference type="OrthoDB" id="2747330at2759"/>
<keyword evidence="10" id="KW-0812">Transmembrane</keyword>
<keyword evidence="10" id="KW-1133">Transmembrane helix</keyword>
<feature type="domain" description="Peptidase A1" evidence="12">
    <location>
        <begin position="44"/>
        <end position="397"/>
    </location>
</feature>
<evidence type="ECO:0000313" key="13">
    <source>
        <dbReference type="EMBL" id="OQR86586.1"/>
    </source>
</evidence>
<dbReference type="GO" id="GO:0006508">
    <property type="term" value="P:proteolysis"/>
    <property type="evidence" value="ECO:0007669"/>
    <property type="project" value="UniProtKB-KW"/>
</dbReference>
<sequence>MRHLRLTMALLTAVGATQVYQENLYGISTGISYYMKITIGQPTYSAATSKASAPNTFTLLIDTGSSNTAVATTSCCANLNMHTYSCAKSPTCEPYKSNEAVAVNYVVGSWSGILVQDTFSSPNITALPNIPFATVTAQTDFFDGGFDGILGMAFSSIAEPSSNPPSTVFEALVTQQTVADVFSLQLCGVLQPYVDGYTPISTAGHIVLGGIQAPNTSPLYRGQIFYTPLKKWYVVLVTGIGYGNSSLGFGCSTYNTPKAIVDSGTSNLVVPTAVYATLVAQIQAATLDAIPSFPLDYFSDSVVCCEAYCDPSNAASPLLSLPSISVTLAFGTDTNDIVSVSIPPRYYWRPIAASTGFKTSSCRIFGITEGSGTILGDVFMDGLFIVHDRAGAQLGLAVADNCANKANSSKTITLGRGSSWCDCLASTTITQSNLLSAHWPGIRPCFFWAWWTYVIVVSIAIVALCLVASIVLWLIKYRRRQRPRAQLQEVLLDGGPSPMLSSNTSDDIQVAEDHRRAVEI</sequence>
<dbReference type="GO" id="GO:0004190">
    <property type="term" value="F:aspartic-type endopeptidase activity"/>
    <property type="evidence" value="ECO:0007669"/>
    <property type="project" value="UniProtKB-KW"/>
</dbReference>
<evidence type="ECO:0000256" key="8">
    <source>
        <dbReference type="PIRSR" id="PIRSR601461-2"/>
    </source>
</evidence>
<dbReference type="PROSITE" id="PS00141">
    <property type="entry name" value="ASP_PROTEASE"/>
    <property type="match status" value="2"/>
</dbReference>
<dbReference type="Proteomes" id="UP000243579">
    <property type="component" value="Unassembled WGS sequence"/>
</dbReference>
<evidence type="ECO:0000256" key="7">
    <source>
        <dbReference type="PIRSR" id="PIRSR601461-1"/>
    </source>
</evidence>
<feature type="chain" id="PRO_5013116925" evidence="11">
    <location>
        <begin position="22"/>
        <end position="520"/>
    </location>
</feature>
<feature type="disulfide bond" evidence="8">
    <location>
        <begin position="75"/>
        <end position="86"/>
    </location>
</feature>
<evidence type="ECO:0000256" key="3">
    <source>
        <dbReference type="ARBA" id="ARBA00022729"/>
    </source>
</evidence>
<keyword evidence="6" id="KW-0865">Zymogen</keyword>
<feature type="transmembrane region" description="Helical" evidence="10">
    <location>
        <begin position="450"/>
        <end position="475"/>
    </location>
</feature>
<comment type="caution">
    <text evidence="13">The sequence shown here is derived from an EMBL/GenBank/DDBJ whole genome shotgun (WGS) entry which is preliminary data.</text>
</comment>
<feature type="signal peptide" evidence="11">
    <location>
        <begin position="1"/>
        <end position="21"/>
    </location>
</feature>
<keyword evidence="2 9" id="KW-0645">Protease</keyword>
<keyword evidence="4 9" id="KW-0064">Aspartyl protease</keyword>
<evidence type="ECO:0000256" key="4">
    <source>
        <dbReference type="ARBA" id="ARBA00022750"/>
    </source>
</evidence>
<evidence type="ECO:0000256" key="10">
    <source>
        <dbReference type="SAM" id="Phobius"/>
    </source>
</evidence>
<keyword evidence="8" id="KW-1015">Disulfide bond</keyword>
<reference evidence="13 14" key="1">
    <citation type="journal article" date="2014" name="Genome Biol. Evol.">
        <title>The secreted proteins of Achlya hypogyna and Thraustotheca clavata identify the ancestral oomycete secretome and reveal gene acquisitions by horizontal gene transfer.</title>
        <authorList>
            <person name="Misner I."/>
            <person name="Blouin N."/>
            <person name="Leonard G."/>
            <person name="Richards T.A."/>
            <person name="Lane C.E."/>
        </authorList>
    </citation>
    <scope>NUCLEOTIDE SEQUENCE [LARGE SCALE GENOMIC DNA]</scope>
    <source>
        <strain evidence="13 14">ATCC 48635</strain>
    </source>
</reference>
<evidence type="ECO:0000256" key="9">
    <source>
        <dbReference type="RuleBase" id="RU000454"/>
    </source>
</evidence>
<dbReference type="InterPro" id="IPR021109">
    <property type="entry name" value="Peptidase_aspartic_dom_sf"/>
</dbReference>
<keyword evidence="10" id="KW-0472">Membrane</keyword>
<dbReference type="InterPro" id="IPR033121">
    <property type="entry name" value="PEPTIDASE_A1"/>
</dbReference>
<name>A0A1V9YLL5_ACHHY</name>
<dbReference type="PRINTS" id="PR00792">
    <property type="entry name" value="PEPSIN"/>
</dbReference>
<evidence type="ECO:0000256" key="5">
    <source>
        <dbReference type="ARBA" id="ARBA00022801"/>
    </source>
</evidence>
<accession>A0A1V9YLL5</accession>
<dbReference type="InterPro" id="IPR001969">
    <property type="entry name" value="Aspartic_peptidase_AS"/>
</dbReference>
<dbReference type="EMBL" id="JNBR01001496">
    <property type="protein sequence ID" value="OQR86586.1"/>
    <property type="molecule type" value="Genomic_DNA"/>
</dbReference>
<dbReference type="PANTHER" id="PTHR47965">
    <property type="entry name" value="ASPARTYL PROTEASE-RELATED"/>
    <property type="match status" value="1"/>
</dbReference>
<dbReference type="PANTHER" id="PTHR47965:SF12">
    <property type="entry name" value="ASPARTIC PROTEINASE 3-RELATED"/>
    <property type="match status" value="1"/>
</dbReference>
<evidence type="ECO:0000313" key="14">
    <source>
        <dbReference type="Proteomes" id="UP000243579"/>
    </source>
</evidence>
<evidence type="ECO:0000259" key="12">
    <source>
        <dbReference type="PROSITE" id="PS51767"/>
    </source>
</evidence>
<dbReference type="SUPFAM" id="SSF50630">
    <property type="entry name" value="Acid proteases"/>
    <property type="match status" value="1"/>
</dbReference>
<evidence type="ECO:0000256" key="2">
    <source>
        <dbReference type="ARBA" id="ARBA00022670"/>
    </source>
</evidence>
<evidence type="ECO:0000256" key="1">
    <source>
        <dbReference type="ARBA" id="ARBA00007447"/>
    </source>
</evidence>
<feature type="active site" evidence="7">
    <location>
        <position position="262"/>
    </location>
</feature>
<gene>
    <name evidence="13" type="ORF">ACHHYP_10407</name>
</gene>
<dbReference type="PROSITE" id="PS51767">
    <property type="entry name" value="PEPTIDASE_A1"/>
    <property type="match status" value="1"/>
</dbReference>
<evidence type="ECO:0000256" key="6">
    <source>
        <dbReference type="ARBA" id="ARBA00023145"/>
    </source>
</evidence>
<evidence type="ECO:0000256" key="11">
    <source>
        <dbReference type="SAM" id="SignalP"/>
    </source>
</evidence>
<dbReference type="Gene3D" id="2.40.70.10">
    <property type="entry name" value="Acid Proteases"/>
    <property type="match status" value="2"/>
</dbReference>
<comment type="similarity">
    <text evidence="1 9">Belongs to the peptidase A1 family.</text>
</comment>
<protein>
    <submittedName>
        <fullName evidence="13">Beta-secretase</fullName>
    </submittedName>
</protein>
<proteinExistence type="inferred from homology"/>
<keyword evidence="5 9" id="KW-0378">Hydrolase</keyword>
<organism evidence="13 14">
    <name type="scientific">Achlya hypogyna</name>
    <name type="common">Oomycete</name>
    <name type="synonym">Protoachlya hypogyna</name>
    <dbReference type="NCBI Taxonomy" id="1202772"/>
    <lineage>
        <taxon>Eukaryota</taxon>
        <taxon>Sar</taxon>
        <taxon>Stramenopiles</taxon>
        <taxon>Oomycota</taxon>
        <taxon>Saprolegniomycetes</taxon>
        <taxon>Saprolegniales</taxon>
        <taxon>Achlyaceae</taxon>
        <taxon>Achlya</taxon>
    </lineage>
</organism>